<dbReference type="EMBL" id="DVLU01000101">
    <property type="protein sequence ID" value="HIT86085.1"/>
    <property type="molecule type" value="Genomic_DNA"/>
</dbReference>
<gene>
    <name evidence="1" type="ORF">IAA60_09335</name>
</gene>
<protein>
    <submittedName>
        <fullName evidence="1">Spore coat associated protein CotJA</fullName>
    </submittedName>
</protein>
<sequence>MAENSKCCDCCASCGCVGYAYVPVQELCETYDACTALERGSLFPELDLTIDEYGEICKGKGGVC</sequence>
<comment type="caution">
    <text evidence="1">The sequence shown here is derived from an EMBL/GenBank/DDBJ whole genome shotgun (WGS) entry which is preliminary data.</text>
</comment>
<organism evidence="1 2">
    <name type="scientific">Candidatus Ornithomonoglobus intestinigallinarum</name>
    <dbReference type="NCBI Taxonomy" id="2840894"/>
    <lineage>
        <taxon>Bacteria</taxon>
        <taxon>Bacillati</taxon>
        <taxon>Bacillota</taxon>
        <taxon>Clostridia</taxon>
        <taxon>Candidatus Ornithomonoglobus</taxon>
    </lineage>
</organism>
<evidence type="ECO:0000313" key="2">
    <source>
        <dbReference type="Proteomes" id="UP000824165"/>
    </source>
</evidence>
<name>A0A9D1KQV9_9FIRM</name>
<dbReference type="AlphaFoldDB" id="A0A9D1KQV9"/>
<reference evidence="1" key="1">
    <citation type="submission" date="2020-10" db="EMBL/GenBank/DDBJ databases">
        <authorList>
            <person name="Gilroy R."/>
        </authorList>
    </citation>
    <scope>NUCLEOTIDE SEQUENCE</scope>
    <source>
        <strain evidence="1">CHK181-108</strain>
    </source>
</reference>
<proteinExistence type="predicted"/>
<dbReference type="Pfam" id="PF11007">
    <property type="entry name" value="CotJA"/>
    <property type="match status" value="1"/>
</dbReference>
<reference evidence="1" key="2">
    <citation type="journal article" date="2021" name="PeerJ">
        <title>Extensive microbial diversity within the chicken gut microbiome revealed by metagenomics and culture.</title>
        <authorList>
            <person name="Gilroy R."/>
            <person name="Ravi A."/>
            <person name="Getino M."/>
            <person name="Pursley I."/>
            <person name="Horton D.L."/>
            <person name="Alikhan N.F."/>
            <person name="Baker D."/>
            <person name="Gharbi K."/>
            <person name="Hall N."/>
            <person name="Watson M."/>
            <person name="Adriaenssens E.M."/>
            <person name="Foster-Nyarko E."/>
            <person name="Jarju S."/>
            <person name="Secka A."/>
            <person name="Antonio M."/>
            <person name="Oren A."/>
            <person name="Chaudhuri R.R."/>
            <person name="La Ragione R."/>
            <person name="Hildebrand F."/>
            <person name="Pallen M.J."/>
        </authorList>
    </citation>
    <scope>NUCLEOTIDE SEQUENCE</scope>
    <source>
        <strain evidence="1">CHK181-108</strain>
    </source>
</reference>
<dbReference type="Proteomes" id="UP000824165">
    <property type="component" value="Unassembled WGS sequence"/>
</dbReference>
<accession>A0A9D1KQV9</accession>
<evidence type="ECO:0000313" key="1">
    <source>
        <dbReference type="EMBL" id="HIT86085.1"/>
    </source>
</evidence>
<dbReference type="InterPro" id="IPR020256">
    <property type="entry name" value="Spore_coat_CotJA"/>
</dbReference>